<organism evidence="2 3">
    <name type="scientific">Winogradskyella aquimaris</name>
    <dbReference type="NCBI Taxonomy" id="864074"/>
    <lineage>
        <taxon>Bacteria</taxon>
        <taxon>Pseudomonadati</taxon>
        <taxon>Bacteroidota</taxon>
        <taxon>Flavobacteriia</taxon>
        <taxon>Flavobacteriales</taxon>
        <taxon>Flavobacteriaceae</taxon>
        <taxon>Winogradskyella</taxon>
    </lineage>
</organism>
<evidence type="ECO:0000259" key="1">
    <source>
        <dbReference type="Pfam" id="PF14082"/>
    </source>
</evidence>
<reference evidence="2 3" key="1">
    <citation type="submission" date="2023-11" db="EMBL/GenBank/DDBJ databases">
        <title>Winogradskyella pelagius sp. nov., isolated from coastal sediment.</title>
        <authorList>
            <person name="Li F."/>
        </authorList>
    </citation>
    <scope>NUCLEOTIDE SEQUENCE [LARGE SCALE GENOMIC DNA]</scope>
    <source>
        <strain evidence="2 3">KCTC 23502</strain>
    </source>
</reference>
<evidence type="ECO:0000313" key="3">
    <source>
        <dbReference type="Proteomes" id="UP001285855"/>
    </source>
</evidence>
<dbReference type="Pfam" id="PF14082">
    <property type="entry name" value="SduA_C"/>
    <property type="match status" value="1"/>
</dbReference>
<name>A0ABU5EQ64_9FLAO</name>
<evidence type="ECO:0000313" key="2">
    <source>
        <dbReference type="EMBL" id="MDY2588206.1"/>
    </source>
</evidence>
<dbReference type="InterPro" id="IPR025359">
    <property type="entry name" value="SduA_C"/>
</dbReference>
<gene>
    <name evidence="2" type="ORF">SNF14_12720</name>
</gene>
<dbReference type="EMBL" id="JAXDAE010000014">
    <property type="protein sequence ID" value="MDY2588206.1"/>
    <property type="molecule type" value="Genomic_DNA"/>
</dbReference>
<feature type="domain" description="Shedu protein SduA C-terminal" evidence="1">
    <location>
        <begin position="282"/>
        <end position="441"/>
    </location>
</feature>
<dbReference type="Proteomes" id="UP001285855">
    <property type="component" value="Unassembled WGS sequence"/>
</dbReference>
<dbReference type="RefSeq" id="WP_320556554.1">
    <property type="nucleotide sequence ID" value="NZ_JAXDAE010000014.1"/>
</dbReference>
<sequence>MPGYKKTPYEKLITKLNHITSEELEDVDGNIQLDDNIFMSYDENEVVYSIYRYYPNSIVSVVEDDFTVRIPLEHENLKYITSTNPNPPKYARPLIQLMKSVSGQEINEIIIGSDVNAIEDDVFSITSEIYDDFVEINREEGKTKSVRVKNRMRPFLNENYDLDIQETQIEKDYNLMLREVINSGKVDQKDIIALSAELEEGDCTQVVIEKQVNKQVKWLIETIEKILEEDNITVPIAKELGKKHFGYLKQDVTGPEQLMEKILTQYGQSTLFGVPALLNTDKYVVHTGELSRSQFDLILITHLGDVEVVELKRPDRFLLECDCSRKKFYPSKDLSIAIGQSERYITTVLKDNDDDFKIKGKKIKEYLNDEVGGSMYIESVRPKAIIIMGSFKTIFKPYKELSASNKAKISKVEYETNGNRAYTELKSSLKNISIMTYSELLEHARTRLELTKEDIDSDGDTAKDDDD</sequence>
<comment type="caution">
    <text evidence="2">The sequence shown here is derived from an EMBL/GenBank/DDBJ whole genome shotgun (WGS) entry which is preliminary data.</text>
</comment>
<keyword evidence="3" id="KW-1185">Reference proteome</keyword>
<accession>A0ABU5EQ64</accession>
<proteinExistence type="predicted"/>
<protein>
    <submittedName>
        <fullName evidence="2">DUF4263 domain-containing protein</fullName>
    </submittedName>
</protein>